<sequence>MEGQRDDTTSQRGWERRHHSSPSPRRLRGPQDLLPLTLPVPPGWSSLEQARNAERAGHVLHRSPGLGFPPPEPFPSSRHSVHAPVRRLERRISWPPRSRRRCTLSLRMEKEEISSS</sequence>
<proteinExistence type="predicted"/>
<evidence type="ECO:0000313" key="2">
    <source>
        <dbReference type="EMBL" id="GAA0171463.1"/>
    </source>
</evidence>
<reference evidence="2 3" key="1">
    <citation type="submission" date="2024-01" db="EMBL/GenBank/DDBJ databases">
        <title>The complete chloroplast genome sequence of Lithospermum erythrorhizon: insights into the phylogenetic relationship among Boraginaceae species and the maternal lineages of purple gromwells.</title>
        <authorList>
            <person name="Okada T."/>
            <person name="Watanabe K."/>
        </authorList>
    </citation>
    <scope>NUCLEOTIDE SEQUENCE [LARGE SCALE GENOMIC DNA]</scope>
</reference>
<dbReference type="AlphaFoldDB" id="A0AAV3R855"/>
<comment type="caution">
    <text evidence="2">The sequence shown here is derived from an EMBL/GenBank/DDBJ whole genome shotgun (WGS) entry which is preliminary data.</text>
</comment>
<organism evidence="2 3">
    <name type="scientific">Lithospermum erythrorhizon</name>
    <name type="common">Purple gromwell</name>
    <name type="synonym">Lithospermum officinale var. erythrorhizon</name>
    <dbReference type="NCBI Taxonomy" id="34254"/>
    <lineage>
        <taxon>Eukaryota</taxon>
        <taxon>Viridiplantae</taxon>
        <taxon>Streptophyta</taxon>
        <taxon>Embryophyta</taxon>
        <taxon>Tracheophyta</taxon>
        <taxon>Spermatophyta</taxon>
        <taxon>Magnoliopsida</taxon>
        <taxon>eudicotyledons</taxon>
        <taxon>Gunneridae</taxon>
        <taxon>Pentapetalae</taxon>
        <taxon>asterids</taxon>
        <taxon>lamiids</taxon>
        <taxon>Boraginales</taxon>
        <taxon>Boraginaceae</taxon>
        <taxon>Boraginoideae</taxon>
        <taxon>Lithospermeae</taxon>
        <taxon>Lithospermum</taxon>
    </lineage>
</organism>
<evidence type="ECO:0000256" key="1">
    <source>
        <dbReference type="SAM" id="MobiDB-lite"/>
    </source>
</evidence>
<feature type="region of interest" description="Disordered" evidence="1">
    <location>
        <begin position="51"/>
        <end position="84"/>
    </location>
</feature>
<evidence type="ECO:0000313" key="3">
    <source>
        <dbReference type="Proteomes" id="UP001454036"/>
    </source>
</evidence>
<keyword evidence="3" id="KW-1185">Reference proteome</keyword>
<gene>
    <name evidence="2" type="ORF">LIER_25488</name>
</gene>
<protein>
    <submittedName>
        <fullName evidence="2">Uncharacterized protein</fullName>
    </submittedName>
</protein>
<accession>A0AAV3R855</accession>
<feature type="compositionally biased region" description="Basic residues" evidence="1">
    <location>
        <begin position="15"/>
        <end position="28"/>
    </location>
</feature>
<dbReference type="Proteomes" id="UP001454036">
    <property type="component" value="Unassembled WGS sequence"/>
</dbReference>
<dbReference type="EMBL" id="BAABME010007687">
    <property type="protein sequence ID" value="GAA0171463.1"/>
    <property type="molecule type" value="Genomic_DNA"/>
</dbReference>
<name>A0AAV3R855_LITER</name>
<feature type="region of interest" description="Disordered" evidence="1">
    <location>
        <begin position="1"/>
        <end position="37"/>
    </location>
</feature>